<keyword evidence="1" id="KW-0812">Transmembrane</keyword>
<dbReference type="EMBL" id="CAFBNO010000016">
    <property type="protein sequence ID" value="CAB4952804.1"/>
    <property type="molecule type" value="Genomic_DNA"/>
</dbReference>
<dbReference type="AlphaFoldDB" id="A0A6J7KFT9"/>
<protein>
    <submittedName>
        <fullName evidence="2">Unannotated protein</fullName>
    </submittedName>
</protein>
<keyword evidence="1" id="KW-1133">Transmembrane helix</keyword>
<accession>A0A6J7KFT9</accession>
<evidence type="ECO:0000313" key="2">
    <source>
        <dbReference type="EMBL" id="CAB4952804.1"/>
    </source>
</evidence>
<dbReference type="Pfam" id="PF04134">
    <property type="entry name" value="DCC1-like"/>
    <property type="match status" value="1"/>
</dbReference>
<name>A0A6J7KFT9_9ZZZZ</name>
<proteinExistence type="predicted"/>
<feature type="transmembrane region" description="Helical" evidence="1">
    <location>
        <begin position="79"/>
        <end position="104"/>
    </location>
</feature>
<organism evidence="2">
    <name type="scientific">freshwater metagenome</name>
    <dbReference type="NCBI Taxonomy" id="449393"/>
    <lineage>
        <taxon>unclassified sequences</taxon>
        <taxon>metagenomes</taxon>
        <taxon>ecological metagenomes</taxon>
    </lineage>
</organism>
<gene>
    <name evidence="2" type="ORF">UFOPK3837_00548</name>
</gene>
<evidence type="ECO:0000256" key="1">
    <source>
        <dbReference type="SAM" id="Phobius"/>
    </source>
</evidence>
<dbReference type="InterPro" id="IPR007263">
    <property type="entry name" value="DCC1-like"/>
</dbReference>
<reference evidence="2" key="1">
    <citation type="submission" date="2020-05" db="EMBL/GenBank/DDBJ databases">
        <authorList>
            <person name="Chiriac C."/>
            <person name="Salcher M."/>
            <person name="Ghai R."/>
            <person name="Kavagutti S V."/>
        </authorList>
    </citation>
    <scope>NUCLEOTIDE SEQUENCE</scope>
</reference>
<dbReference type="GO" id="GO:0015035">
    <property type="term" value="F:protein-disulfide reductase activity"/>
    <property type="evidence" value="ECO:0007669"/>
    <property type="project" value="InterPro"/>
</dbReference>
<keyword evidence="1" id="KW-0472">Membrane</keyword>
<sequence length="120" mass="13258">MANPVLIFDGDCGFCTSSANFIVKHSKASVIAHPWQFIDVTEYGILLPQAQKRVYLIDQGHAFGGHEAFAQLLRLQKNWLLTGIAFLLVVPPFCWMSAAGYALVARFRHRLPGGTPACKL</sequence>